<evidence type="ECO:0000256" key="4">
    <source>
        <dbReference type="ARBA" id="ARBA00022692"/>
    </source>
</evidence>
<dbReference type="GO" id="GO:0005886">
    <property type="term" value="C:plasma membrane"/>
    <property type="evidence" value="ECO:0007669"/>
    <property type="project" value="UniProtKB-SubCell"/>
</dbReference>
<dbReference type="NCBIfam" id="NF006239">
    <property type="entry name" value="PRK08375.1-5"/>
    <property type="match status" value="1"/>
</dbReference>
<evidence type="ECO:0000256" key="2">
    <source>
        <dbReference type="ARBA" id="ARBA00005346"/>
    </source>
</evidence>
<feature type="transmembrane region" description="Helical" evidence="8">
    <location>
        <begin position="453"/>
        <end position="473"/>
    </location>
</feature>
<evidence type="ECO:0000313" key="10">
    <source>
        <dbReference type="EMBL" id="EFK55176.1"/>
    </source>
</evidence>
<gene>
    <name evidence="10" type="ORF">HMPREF0291_10434</name>
</gene>
<evidence type="ECO:0000259" key="9">
    <source>
        <dbReference type="Pfam" id="PF00361"/>
    </source>
</evidence>
<sequence length="516" mass="54384">MEINAILPVFVALPLIVAAIAALSPFKPLNDALGIIIPTINLIGGLWLFGYTAEHGAIGHVIGLYQGGAGISFAADQFSAIMLITTMAVAVVSNWFAIVSGDTKPRYYVPLALVLVTGVSGALLTADLFNFFVMIEVMLLPSYGLIAMTGTRFRLSSARLFVLVNLAASTLLVMGVGYVYAVTGAVNIGALQGAAAGNGPVTVAMGLIVIAISAKAAVFPLHTWLPRTYTSTSAAVMGLFSGLHTKVAVYMLFRIWVVIFDMDPRWNWLIIAVMVVSMLVGAFAGLGEATIRQVLGYQMVNGMPFILIMLAFTGGPGIGPDAARYALAAGLMYTLHHMITIGALTLNSGAIEETYGTGTLSKLSGLMRRDSWTAAIFAAGAFSVIGFPPFSGLWGKLTLIFAAAAAGDARSWVAIGAIIIASFAAMLAMFRVWREVFWGQPMQHYPDTLRVRWALLAPSTVLMGISLAMFFGAGPLWDAATGSADALLDVPSYTSAVLGEDPLGVPDVDSLQGGQR</sequence>
<dbReference type="PRINTS" id="PR01437">
    <property type="entry name" value="NUOXDRDTASE4"/>
</dbReference>
<feature type="transmembrane region" description="Helical" evidence="8">
    <location>
        <begin position="32"/>
        <end position="50"/>
    </location>
</feature>
<dbReference type="Pfam" id="PF00361">
    <property type="entry name" value="Proton_antipo_M"/>
    <property type="match status" value="1"/>
</dbReference>
<feature type="transmembrane region" description="Helical" evidence="8">
    <location>
        <begin position="81"/>
        <end position="100"/>
    </location>
</feature>
<reference evidence="10" key="1">
    <citation type="submission" date="2010-06" db="EMBL/GenBank/DDBJ databases">
        <authorList>
            <person name="Muzny D."/>
            <person name="Qin X."/>
            <person name="Buhay C."/>
            <person name="Dugan-Rocha S."/>
            <person name="Ding Y."/>
            <person name="Chen G."/>
            <person name="Hawes A."/>
            <person name="Holder M."/>
            <person name="Jhangiani S."/>
            <person name="Johnson A."/>
            <person name="Khan Z."/>
            <person name="Li Z."/>
            <person name="Liu W."/>
            <person name="Liu X."/>
            <person name="Perez L."/>
            <person name="Shen H."/>
            <person name="Wang Q."/>
            <person name="Watt J."/>
            <person name="Xi L."/>
            <person name="Xin Y."/>
            <person name="Zhou J."/>
            <person name="Deng J."/>
            <person name="Jiang H."/>
            <person name="Liu Y."/>
            <person name="Qu J."/>
            <person name="Song X.-Z."/>
            <person name="Zhang L."/>
            <person name="Villasana D."/>
            <person name="Johnson A."/>
            <person name="Liu J."/>
            <person name="Liyanage D."/>
            <person name="Lorensuhewa L."/>
            <person name="Robinson T."/>
            <person name="Song A."/>
            <person name="Song B.-B."/>
            <person name="Dinh H."/>
            <person name="Thornton R."/>
            <person name="Coyle M."/>
            <person name="Francisco L."/>
            <person name="Jackson L."/>
            <person name="Javaid M."/>
            <person name="Korchina V."/>
            <person name="Kovar C."/>
            <person name="Mata R."/>
            <person name="Mathew T."/>
            <person name="Ngo R."/>
            <person name="Nguyen L."/>
            <person name="Nguyen N."/>
            <person name="Okwuonu G."/>
            <person name="Ongeri F."/>
            <person name="Pham C."/>
            <person name="Simmons D."/>
            <person name="Wilczek-Boney K."/>
            <person name="Hale W."/>
            <person name="Jakkamsetti A."/>
            <person name="Pham P."/>
            <person name="Ruth R."/>
            <person name="San Lucas F."/>
            <person name="Warren J."/>
            <person name="Zhang J."/>
            <person name="Zhao Z."/>
            <person name="Zhou C."/>
            <person name="Zhu D."/>
            <person name="Lee S."/>
            <person name="Bess C."/>
            <person name="Blankenburg K."/>
            <person name="Forbes L."/>
            <person name="Fu Q."/>
            <person name="Gubbala S."/>
            <person name="Hirani K."/>
            <person name="Jayaseelan J.C."/>
            <person name="Lara F."/>
            <person name="Munidasa M."/>
            <person name="Palculict T."/>
            <person name="Patil S."/>
            <person name="Pu L.-L."/>
            <person name="Saada N."/>
            <person name="Tang L."/>
            <person name="Weissenberger G."/>
            <person name="Zhu Y."/>
            <person name="Hemphill L."/>
            <person name="Shang Y."/>
            <person name="Youmans B."/>
            <person name="Ayvaz T."/>
            <person name="Ross M."/>
            <person name="Santibanez J."/>
            <person name="Aqrawi P."/>
            <person name="Gross S."/>
            <person name="Joshi V."/>
            <person name="Fowler G."/>
            <person name="Nazareth L."/>
            <person name="Reid J."/>
            <person name="Worley K."/>
            <person name="Petrosino J."/>
            <person name="Highlander S."/>
            <person name="Gibbs R."/>
        </authorList>
    </citation>
    <scope>NUCLEOTIDE SEQUENCE [LARGE SCALE GENOMIC DNA]</scope>
    <source>
        <strain evidence="10">ATCC 33030</strain>
    </source>
</reference>
<dbReference type="RefSeq" id="WP_005287243.1">
    <property type="nucleotide sequence ID" value="NZ_CM000961.1"/>
</dbReference>
<keyword evidence="3" id="KW-1003">Cell membrane</keyword>
<evidence type="ECO:0000313" key="11">
    <source>
        <dbReference type="Proteomes" id="UP000004208"/>
    </source>
</evidence>
<dbReference type="InterPro" id="IPR050586">
    <property type="entry name" value="CPA3_Na-H_Antiporter_D"/>
</dbReference>
<evidence type="ECO:0000256" key="5">
    <source>
        <dbReference type="ARBA" id="ARBA00022989"/>
    </source>
</evidence>
<feature type="transmembrane region" description="Helical" evidence="8">
    <location>
        <begin position="131"/>
        <end position="148"/>
    </location>
</feature>
<dbReference type="GO" id="GO:0008137">
    <property type="term" value="F:NADH dehydrogenase (ubiquinone) activity"/>
    <property type="evidence" value="ECO:0007669"/>
    <property type="project" value="InterPro"/>
</dbReference>
<comment type="caution">
    <text evidence="10">The sequence shown here is derived from an EMBL/GenBank/DDBJ whole genome shotgun (WGS) entry which is preliminary data.</text>
</comment>
<feature type="transmembrane region" description="Helical" evidence="8">
    <location>
        <begin position="107"/>
        <end position="125"/>
    </location>
</feature>
<feature type="domain" description="NADH:quinone oxidoreductase/Mrp antiporter transmembrane" evidence="9">
    <location>
        <begin position="127"/>
        <end position="414"/>
    </location>
</feature>
<accession>D7WBE5</accession>
<proteinExistence type="inferred from homology"/>
<feature type="transmembrane region" description="Helical" evidence="8">
    <location>
        <begin position="234"/>
        <end position="260"/>
    </location>
</feature>
<feature type="transmembrane region" description="Helical" evidence="8">
    <location>
        <begin position="57"/>
        <end position="75"/>
    </location>
</feature>
<feature type="transmembrane region" description="Helical" evidence="8">
    <location>
        <begin position="299"/>
        <end position="319"/>
    </location>
</feature>
<dbReference type="GO" id="GO:0042773">
    <property type="term" value="P:ATP synthesis coupled electron transport"/>
    <property type="evidence" value="ECO:0007669"/>
    <property type="project" value="InterPro"/>
</dbReference>
<keyword evidence="6 8" id="KW-0472">Membrane</keyword>
<feature type="transmembrane region" description="Helical" evidence="8">
    <location>
        <begin position="372"/>
        <end position="391"/>
    </location>
</feature>
<dbReference type="InterPro" id="IPR003918">
    <property type="entry name" value="NADH_UbQ_OxRdtase"/>
</dbReference>
<name>D7WBE5_9CORY</name>
<comment type="similarity">
    <text evidence="2">Belongs to the CPA3 antiporters (TC 2.A.63) subunit D family.</text>
</comment>
<feature type="transmembrane region" description="Helical" evidence="8">
    <location>
        <begin position="266"/>
        <end position="287"/>
    </location>
</feature>
<evidence type="ECO:0000256" key="8">
    <source>
        <dbReference type="SAM" id="Phobius"/>
    </source>
</evidence>
<feature type="transmembrane region" description="Helical" evidence="8">
    <location>
        <begin position="411"/>
        <end position="433"/>
    </location>
</feature>
<protein>
    <submittedName>
        <fullName evidence="10">NADH-ubiquinone/plastoquinone (Complex I) family protein</fullName>
    </submittedName>
</protein>
<feature type="transmembrane region" description="Helical" evidence="8">
    <location>
        <begin position="7"/>
        <end position="26"/>
    </location>
</feature>
<comment type="subcellular location">
    <subcellularLocation>
        <location evidence="1">Cell membrane</location>
        <topology evidence="1">Multi-pass membrane protein</topology>
    </subcellularLocation>
    <subcellularLocation>
        <location evidence="7">Membrane</location>
        <topology evidence="7">Multi-pass membrane protein</topology>
    </subcellularLocation>
</comment>
<feature type="transmembrane region" description="Helical" evidence="8">
    <location>
        <begin position="325"/>
        <end position="351"/>
    </location>
</feature>
<evidence type="ECO:0000256" key="6">
    <source>
        <dbReference type="ARBA" id="ARBA00023136"/>
    </source>
</evidence>
<dbReference type="AlphaFoldDB" id="D7WBE5"/>
<feature type="transmembrane region" description="Helical" evidence="8">
    <location>
        <begin position="201"/>
        <end position="222"/>
    </location>
</feature>
<dbReference type="STRING" id="585529.HMPREF0291_10434"/>
<dbReference type="HOGENOM" id="CLU_007100_9_2_11"/>
<keyword evidence="4 7" id="KW-0812">Transmembrane</keyword>
<dbReference type="InterPro" id="IPR001750">
    <property type="entry name" value="ND/Mrp_TM"/>
</dbReference>
<evidence type="ECO:0000256" key="3">
    <source>
        <dbReference type="ARBA" id="ARBA00022475"/>
    </source>
</evidence>
<keyword evidence="11" id="KW-1185">Reference proteome</keyword>
<keyword evidence="5 8" id="KW-1133">Transmembrane helix</keyword>
<dbReference type="eggNOG" id="COG0651">
    <property type="taxonomic scope" value="Bacteria"/>
</dbReference>
<organism evidence="10 11">
    <name type="scientific">Corynebacterium genitalium ATCC 33030</name>
    <dbReference type="NCBI Taxonomy" id="585529"/>
    <lineage>
        <taxon>Bacteria</taxon>
        <taxon>Bacillati</taxon>
        <taxon>Actinomycetota</taxon>
        <taxon>Actinomycetes</taxon>
        <taxon>Mycobacteriales</taxon>
        <taxon>Corynebacteriaceae</taxon>
        <taxon>Corynebacterium</taxon>
    </lineage>
</organism>
<dbReference type="OrthoDB" id="9768329at2"/>
<dbReference type="EMBL" id="ACLJ02000001">
    <property type="protein sequence ID" value="EFK55176.1"/>
    <property type="molecule type" value="Genomic_DNA"/>
</dbReference>
<evidence type="ECO:0000256" key="1">
    <source>
        <dbReference type="ARBA" id="ARBA00004651"/>
    </source>
</evidence>
<dbReference type="PANTHER" id="PTHR42703">
    <property type="entry name" value="NADH DEHYDROGENASE"/>
    <property type="match status" value="1"/>
</dbReference>
<dbReference type="PANTHER" id="PTHR42703:SF1">
    <property type="entry name" value="NA(+)_H(+) ANTIPORTER SUBUNIT D1"/>
    <property type="match status" value="1"/>
</dbReference>
<dbReference type="Proteomes" id="UP000004208">
    <property type="component" value="Unassembled WGS sequence"/>
</dbReference>
<evidence type="ECO:0000256" key="7">
    <source>
        <dbReference type="RuleBase" id="RU000320"/>
    </source>
</evidence>
<feature type="transmembrane region" description="Helical" evidence="8">
    <location>
        <begin position="160"/>
        <end position="181"/>
    </location>
</feature>